<organism evidence="2 3">
    <name type="scientific">Selenomonas flueggei ATCC 43531</name>
    <dbReference type="NCBI Taxonomy" id="638302"/>
    <lineage>
        <taxon>Bacteria</taxon>
        <taxon>Bacillati</taxon>
        <taxon>Bacillota</taxon>
        <taxon>Negativicutes</taxon>
        <taxon>Selenomonadales</taxon>
        <taxon>Selenomonadaceae</taxon>
        <taxon>Selenomonas</taxon>
    </lineage>
</organism>
<feature type="region of interest" description="Disordered" evidence="1">
    <location>
        <begin position="223"/>
        <end position="245"/>
    </location>
</feature>
<dbReference type="AlphaFoldDB" id="C4V539"/>
<feature type="compositionally biased region" description="Basic and acidic residues" evidence="1">
    <location>
        <begin position="1"/>
        <end position="19"/>
    </location>
</feature>
<gene>
    <name evidence="2" type="ORF">HMPREF0908_1633</name>
</gene>
<dbReference type="EMBL" id="ACLA01000022">
    <property type="protein sequence ID" value="EEQ48087.1"/>
    <property type="molecule type" value="Genomic_DNA"/>
</dbReference>
<dbReference type="Proteomes" id="UP000005309">
    <property type="component" value="Unassembled WGS sequence"/>
</dbReference>
<evidence type="ECO:0000313" key="2">
    <source>
        <dbReference type="EMBL" id="EEQ48087.1"/>
    </source>
</evidence>
<dbReference type="HOGENOM" id="CLU_1132989_0_0_9"/>
<feature type="compositionally biased region" description="Basic and acidic residues" evidence="1">
    <location>
        <begin position="191"/>
        <end position="207"/>
    </location>
</feature>
<accession>C4V539</accession>
<evidence type="ECO:0000256" key="1">
    <source>
        <dbReference type="SAM" id="MobiDB-lite"/>
    </source>
</evidence>
<proteinExistence type="predicted"/>
<feature type="region of interest" description="Disordered" evidence="1">
    <location>
        <begin position="1"/>
        <end position="33"/>
    </location>
</feature>
<dbReference type="RefSeq" id="WP_006690367.1">
    <property type="nucleotide sequence ID" value="NZ_GG694006.1"/>
</dbReference>
<feature type="region of interest" description="Disordered" evidence="1">
    <location>
        <begin position="191"/>
        <end position="211"/>
    </location>
</feature>
<reference evidence="2 3" key="1">
    <citation type="submission" date="2009-04" db="EMBL/GenBank/DDBJ databases">
        <authorList>
            <person name="Qin X."/>
            <person name="Bachman B."/>
            <person name="Battles P."/>
            <person name="Bell A."/>
            <person name="Bess C."/>
            <person name="Bickham C."/>
            <person name="Chaboub L."/>
            <person name="Chen D."/>
            <person name="Coyle M."/>
            <person name="Deiros D.R."/>
            <person name="Dinh H."/>
            <person name="Forbes L."/>
            <person name="Fowler G."/>
            <person name="Francisco L."/>
            <person name="Fu Q."/>
            <person name="Gubbala S."/>
            <person name="Hale W."/>
            <person name="Han Y."/>
            <person name="Hemphill L."/>
            <person name="Highlander S.K."/>
            <person name="Hirani K."/>
            <person name="Hogues M."/>
            <person name="Jackson L."/>
            <person name="Jakkamsetti A."/>
            <person name="Javaid M."/>
            <person name="Jiang H."/>
            <person name="Korchina V."/>
            <person name="Kovar C."/>
            <person name="Lara F."/>
            <person name="Lee S."/>
            <person name="Mata R."/>
            <person name="Mathew T."/>
            <person name="Moen C."/>
            <person name="Morales K."/>
            <person name="Munidasa M."/>
            <person name="Nazareth L."/>
            <person name="Ngo R."/>
            <person name="Nguyen L."/>
            <person name="Okwuonu G."/>
            <person name="Ongeri F."/>
            <person name="Patil S."/>
            <person name="Petrosino J."/>
            <person name="Pham C."/>
            <person name="Pham P."/>
            <person name="Pu L.-L."/>
            <person name="Puazo M."/>
            <person name="Raj R."/>
            <person name="Reid J."/>
            <person name="Rouhana J."/>
            <person name="Saada N."/>
            <person name="Shang Y."/>
            <person name="Simmons D."/>
            <person name="Thornton R."/>
            <person name="Warren J."/>
            <person name="Weissenberger G."/>
            <person name="Zhang J."/>
            <person name="Zhang L."/>
            <person name="Zhou C."/>
            <person name="Zhu D."/>
            <person name="Muzny D."/>
            <person name="Worley K."/>
            <person name="Gibbs R."/>
        </authorList>
    </citation>
    <scope>NUCLEOTIDE SEQUENCE [LARGE SCALE GENOMIC DNA]</scope>
    <source>
        <strain evidence="2 3">ATCC 43531</strain>
    </source>
</reference>
<feature type="compositionally biased region" description="Polar residues" evidence="1">
    <location>
        <begin position="23"/>
        <end position="33"/>
    </location>
</feature>
<dbReference type="OrthoDB" id="1664804at2"/>
<protein>
    <submittedName>
        <fullName evidence="2">Uncharacterized protein</fullName>
    </submittedName>
</protein>
<keyword evidence="3" id="KW-1185">Reference proteome</keyword>
<name>C4V539_9FIRM</name>
<evidence type="ECO:0000313" key="3">
    <source>
        <dbReference type="Proteomes" id="UP000005309"/>
    </source>
</evidence>
<comment type="caution">
    <text evidence="2">The sequence shown here is derived from an EMBL/GenBank/DDBJ whole genome shotgun (WGS) entry which is preliminary data.</text>
</comment>
<sequence length="245" mass="26761">MQTQRIDEKLSFLHTDNHPARQATGQAAGQNTKAAPTILSRAAEVYISAKGRELSAMDAPDDRLTPAETALAAEQNEANEKRAKKDEAAAIEQRIATDEKLTDDDKALLQKEADKLKRAGMTDEDKLSTLYKEKYQMEKQITDGTLTAGEIVNTMRAKDESIANLQNIIKEKAEHTDALRRQSVQERADLDAATAKEKENAAPKEDNATANAVTSLTAALTKKALDDAESKDKDDAGHKDAARSE</sequence>